<organism evidence="1 2">
    <name type="scientific">Malassezia cuniculi</name>
    <dbReference type="NCBI Taxonomy" id="948313"/>
    <lineage>
        <taxon>Eukaryota</taxon>
        <taxon>Fungi</taxon>
        <taxon>Dikarya</taxon>
        <taxon>Basidiomycota</taxon>
        <taxon>Ustilaginomycotina</taxon>
        <taxon>Malasseziomycetes</taxon>
        <taxon>Malasseziales</taxon>
        <taxon>Malasseziaceae</taxon>
        <taxon>Malassezia</taxon>
    </lineage>
</organism>
<accession>A0AAF0ES98</accession>
<keyword evidence="2" id="KW-1185">Reference proteome</keyword>
<protein>
    <submittedName>
        <fullName evidence="1">Uncharacterized protein</fullName>
    </submittedName>
</protein>
<proteinExistence type="predicted"/>
<sequence>MSAPDADPLLRGEAEDDLGLENPSSRRYLYAPMSYDEVITEMRPRWSPMYWYDVARRNRHVLDMFRPPDAVRGVFSKVRVGLSRMWPQNRAQQAIIVMMLLWFGVTYADWTTEVLLPSRPFNEAYSSVGGSQYADLINGKQLSPLPEDGVIAENATWSTEYCWSTGRPLREPSAIRCLRWSNFYIDPLPDERSLASTDNVFLYIDPPRTGARTSLTSRDEHQHGAIASRVFMVAGPPNSELPVERRGKVGINVTAVYDKSASMLVGSSLVARLEKGRFSGGVEVLTHDVQLDDRRYTKHDSVRYDVVVSVPADQAVDAFVLEATNCEVHAFSDKAYNYVKDMVAAPIAKEQDRKLERVFGNLALETRNGLIELGSTLRALGRVSALTDSADVRVLGSVAAPSIVVKSTRGNVRMRSGGRILGGYDASITLKDGSMMVDNGAEVWGTALSFSSERGSVVGEGIWFVNHTLSMRADAGSISAAIGVDKPDMFFITYDDQKKEGEGKLLSVDISSVNGSIDANYVMHLGTMPLRSSVKTSRGSARVRHAPEFEGKVSARGASAGLHKKDVPGRTITSSSHRSGAVEEIEGIVAWDPALRPKLPADRAKPWDNGTAPVDLGARSNVESEFGSVEIVFA</sequence>
<dbReference type="AlphaFoldDB" id="A0AAF0ES98"/>
<name>A0AAF0ES98_9BASI</name>
<reference evidence="1" key="1">
    <citation type="submission" date="2023-03" db="EMBL/GenBank/DDBJ databases">
        <title>Mating type loci evolution in Malassezia.</title>
        <authorList>
            <person name="Coelho M.A."/>
        </authorList>
    </citation>
    <scope>NUCLEOTIDE SEQUENCE</scope>
    <source>
        <strain evidence="1">CBS 11721</strain>
    </source>
</reference>
<evidence type="ECO:0000313" key="2">
    <source>
        <dbReference type="Proteomes" id="UP001219933"/>
    </source>
</evidence>
<dbReference type="Proteomes" id="UP001219933">
    <property type="component" value="Chromosome 1"/>
</dbReference>
<evidence type="ECO:0000313" key="1">
    <source>
        <dbReference type="EMBL" id="WFD33919.1"/>
    </source>
</evidence>
<dbReference type="EMBL" id="CP119877">
    <property type="protein sequence ID" value="WFD33919.1"/>
    <property type="molecule type" value="Genomic_DNA"/>
</dbReference>
<gene>
    <name evidence="1" type="ORF">MCUN1_000745</name>
</gene>